<dbReference type="InterPro" id="IPR016690">
    <property type="entry name" value="TSEN34"/>
</dbReference>
<evidence type="ECO:0000256" key="3">
    <source>
        <dbReference type="ARBA" id="ARBA00012573"/>
    </source>
</evidence>
<evidence type="ECO:0000313" key="15">
    <source>
        <dbReference type="EMBL" id="RXM27433.1"/>
    </source>
</evidence>
<evidence type="ECO:0000256" key="12">
    <source>
        <dbReference type="SAM" id="MobiDB-lite"/>
    </source>
</evidence>
<feature type="active site" evidence="11">
    <location>
        <position position="306"/>
    </location>
</feature>
<dbReference type="Proteomes" id="UP000289886">
    <property type="component" value="Unassembled WGS sequence"/>
</dbReference>
<dbReference type="Pfam" id="PF26577">
    <property type="entry name" value="TSEN34_N"/>
    <property type="match status" value="1"/>
</dbReference>
<dbReference type="InterPro" id="IPR006676">
    <property type="entry name" value="tRNA_splic"/>
</dbReference>
<dbReference type="GO" id="GO:0006397">
    <property type="term" value="P:mRNA processing"/>
    <property type="evidence" value="ECO:0007669"/>
    <property type="project" value="UniProtKB-KW"/>
</dbReference>
<evidence type="ECO:0000256" key="8">
    <source>
        <dbReference type="ARBA" id="ARBA00064779"/>
    </source>
</evidence>
<evidence type="ECO:0000256" key="11">
    <source>
        <dbReference type="PIRSR" id="PIRSR017250-50"/>
    </source>
</evidence>
<dbReference type="GO" id="GO:0000214">
    <property type="term" value="C:tRNA-intron endonuclease complex"/>
    <property type="evidence" value="ECO:0007669"/>
    <property type="project" value="UniProtKB-UniRule"/>
</dbReference>
<comment type="caution">
    <text evidence="15">The sequence shown here is derived from an EMBL/GenBank/DDBJ whole genome shotgun (WGS) entry which is preliminary data.</text>
</comment>
<dbReference type="EC" id="4.6.1.16" evidence="3 10"/>
<dbReference type="PIRSF" id="PIRSF017250">
    <property type="entry name" value="tRNA_splic_SEN34"/>
    <property type="match status" value="1"/>
</dbReference>
<dbReference type="InterPro" id="IPR036167">
    <property type="entry name" value="tRNA_intron_Endo_cat-like_sf"/>
</dbReference>
<dbReference type="Gene3D" id="3.40.1350.10">
    <property type="match status" value="1"/>
</dbReference>
<evidence type="ECO:0000256" key="2">
    <source>
        <dbReference type="ARBA" id="ARBA00008078"/>
    </source>
</evidence>
<organism evidence="15 16">
    <name type="scientific">Acipenser ruthenus</name>
    <name type="common">Sterlet sturgeon</name>
    <dbReference type="NCBI Taxonomy" id="7906"/>
    <lineage>
        <taxon>Eukaryota</taxon>
        <taxon>Metazoa</taxon>
        <taxon>Chordata</taxon>
        <taxon>Craniata</taxon>
        <taxon>Vertebrata</taxon>
        <taxon>Euteleostomi</taxon>
        <taxon>Actinopterygii</taxon>
        <taxon>Chondrostei</taxon>
        <taxon>Acipenseriformes</taxon>
        <taxon>Acipenseridae</taxon>
        <taxon>Acipenser</taxon>
    </lineage>
</organism>
<feature type="domain" description="TSEN34 N-terminal" evidence="14">
    <location>
        <begin position="60"/>
        <end position="126"/>
    </location>
</feature>
<keyword evidence="5 10" id="KW-0819">tRNA processing</keyword>
<comment type="function">
    <text evidence="10">Constitutes one of the two catalytic subunit of the tRNA-splicing endonuclease complex, a complex responsible for identification and cleavage of the splice sites in pre-tRNA. It cleaves pre-tRNA at the 5'- and 3'-splice sites to release the intron. The products are an intron and two tRNA half-molecules bearing 2',3'-cyclic phosphate and 5'-OH termini. There are no conserved sequences at the splice sites, but the intron is invariably located at the same site in the gene, placing the splice sites an invariant distance from the constant structural features of the tRNA body.</text>
</comment>
<keyword evidence="15" id="KW-0255">Endonuclease</keyword>
<dbReference type="PANTHER" id="PTHR13070:SF0">
    <property type="entry name" value="TRNA-SPLICING ENDONUCLEASE SUBUNIT SEN34"/>
    <property type="match status" value="1"/>
</dbReference>
<evidence type="ECO:0000259" key="13">
    <source>
        <dbReference type="Pfam" id="PF01974"/>
    </source>
</evidence>
<evidence type="ECO:0000256" key="9">
    <source>
        <dbReference type="ARBA" id="ARBA00070870"/>
    </source>
</evidence>
<keyword evidence="15" id="KW-0378">Hydrolase</keyword>
<dbReference type="GO" id="GO:0000213">
    <property type="term" value="F:tRNA-intron lyase activity"/>
    <property type="evidence" value="ECO:0007669"/>
    <property type="project" value="UniProtKB-UniRule"/>
</dbReference>
<keyword evidence="4" id="KW-0507">mRNA processing</keyword>
<dbReference type="GO" id="GO:0000379">
    <property type="term" value="P:tRNA-type intron splice site recognition and cleavage"/>
    <property type="evidence" value="ECO:0007669"/>
    <property type="project" value="UniProtKB-UniRule"/>
</dbReference>
<dbReference type="FunFam" id="3.40.1350.10:FF:000002">
    <property type="entry name" value="tRNA-splicing endonuclease subunit Sen34"/>
    <property type="match status" value="1"/>
</dbReference>
<feature type="compositionally biased region" description="Basic and acidic residues" evidence="12">
    <location>
        <begin position="22"/>
        <end position="54"/>
    </location>
</feature>
<gene>
    <name evidence="15" type="ORF">EOD39_3023</name>
</gene>
<dbReference type="SUPFAM" id="SSF53032">
    <property type="entry name" value="tRNA-intron endonuclease catalytic domain-like"/>
    <property type="match status" value="1"/>
</dbReference>
<comment type="similarity">
    <text evidence="2 10">Belongs to the tRNA-intron endonuclease family.</text>
</comment>
<dbReference type="NCBIfam" id="TIGR00324">
    <property type="entry name" value="endA"/>
    <property type="match status" value="1"/>
</dbReference>
<dbReference type="AlphaFoldDB" id="A0A444TWW9"/>
<name>A0A444TWW9_ACIRT</name>
<keyword evidence="6 10" id="KW-0456">Lyase</keyword>
<feature type="active site" evidence="11">
    <location>
        <position position="267"/>
    </location>
</feature>
<dbReference type="GO" id="GO:0003676">
    <property type="term" value="F:nucleic acid binding"/>
    <property type="evidence" value="ECO:0007669"/>
    <property type="project" value="InterPro"/>
</dbReference>
<dbReference type="EMBL" id="SCEB01215837">
    <property type="protein sequence ID" value="RXM27433.1"/>
    <property type="molecule type" value="Genomic_DNA"/>
</dbReference>
<feature type="domain" description="tRNA intron endonuclease catalytic" evidence="13">
    <location>
        <begin position="238"/>
        <end position="317"/>
    </location>
</feature>
<protein>
    <recommendedName>
        <fullName evidence="9 10">tRNA-splicing endonuclease subunit Sen34</fullName>
        <ecNumber evidence="3 10">4.6.1.16</ecNumber>
    </recommendedName>
</protein>
<comment type="subcellular location">
    <subcellularLocation>
        <location evidence="1">Nucleus</location>
        <location evidence="1">Nucleolus</location>
    </subcellularLocation>
</comment>
<feature type="region of interest" description="Disordered" evidence="12">
    <location>
        <begin position="1"/>
        <end position="54"/>
    </location>
</feature>
<evidence type="ECO:0000259" key="14">
    <source>
        <dbReference type="Pfam" id="PF26577"/>
    </source>
</evidence>
<evidence type="ECO:0000313" key="16">
    <source>
        <dbReference type="Proteomes" id="UP000289886"/>
    </source>
</evidence>
<evidence type="ECO:0000256" key="6">
    <source>
        <dbReference type="ARBA" id="ARBA00023239"/>
    </source>
</evidence>
<comment type="subunit">
    <text evidence="8">tRNA splicing endonuclease is a heterotetramer composed of TSEN2, TSEN15, TSEN34/LENG5 and TSEN54. tRNA splicing endonuclease complex also contains proteins of the pre-mRNA 3'-end processing machinery such as CLP1, CPSF1, CPSF4 and CSTF2.</text>
</comment>
<sequence>MELETEADGKLEAEVQTETIMEMEREVKTQTEGESVERDPESDTRTGEVKRERETEPVLVCVSGSTPLLWRSADLRLVRERMGIVGTLVGSLARQPRQNCRLGRPLQLQLEEARLLKDTGRAVLVKGAESECDDDRVNVEVEESYTKHLQHSYEEQGRLALEEKKRVLQRVMTERFRDEALTDQPIRERLSSLKSSFSFPRSAMMVQLCTARARLGYAPVERDWLAADWTLPRDNKQEVRYRVYQDLRQQGYYITSAGKFGGDYLIYPGDPLRFHAHFIAVCVPIKSESPISDFLCLARLGANVKKTILLCSPSETESEGVIYTSIQWSGMV</sequence>
<evidence type="ECO:0000256" key="5">
    <source>
        <dbReference type="ARBA" id="ARBA00022694"/>
    </source>
</evidence>
<keyword evidence="15" id="KW-0540">Nuclease</keyword>
<dbReference type="CDD" id="cd22363">
    <property type="entry name" value="tRNA-intron_lyase_C"/>
    <property type="match status" value="1"/>
</dbReference>
<feature type="active site" evidence="11">
    <location>
        <position position="275"/>
    </location>
</feature>
<dbReference type="InterPro" id="IPR011856">
    <property type="entry name" value="tRNA_endonuc-like_dom_sf"/>
</dbReference>
<dbReference type="PANTHER" id="PTHR13070">
    <property type="entry name" value="TRNA-SPLICING ENDONUCLEASE SUBUNIT SEN34-RELATED"/>
    <property type="match status" value="1"/>
</dbReference>
<reference evidence="15 16" key="1">
    <citation type="submission" date="2019-01" db="EMBL/GenBank/DDBJ databases">
        <title>Draft Genome and Complete Hox-Cluster Characterization of the Sterlet Sturgeon (Acipenser ruthenus).</title>
        <authorList>
            <person name="Wei Q."/>
        </authorList>
    </citation>
    <scope>NUCLEOTIDE SEQUENCE [LARGE SCALE GENOMIC DNA]</scope>
    <source>
        <strain evidence="15">WHYD16114868_AA</strain>
        <tissue evidence="15">Blood</tissue>
    </source>
</reference>
<accession>A0A444TWW9</accession>
<dbReference type="InterPro" id="IPR006677">
    <property type="entry name" value="tRNA_intron_Endonuc_cat-like"/>
</dbReference>
<keyword evidence="7 10" id="KW-0539">Nucleus</keyword>
<dbReference type="GO" id="GO:0005730">
    <property type="term" value="C:nucleolus"/>
    <property type="evidence" value="ECO:0007669"/>
    <property type="project" value="UniProtKB-SubCell"/>
</dbReference>
<evidence type="ECO:0000256" key="10">
    <source>
        <dbReference type="PIRNR" id="PIRNR017250"/>
    </source>
</evidence>
<evidence type="ECO:0000256" key="4">
    <source>
        <dbReference type="ARBA" id="ARBA00022664"/>
    </source>
</evidence>
<keyword evidence="16" id="KW-1185">Reference proteome</keyword>
<dbReference type="Pfam" id="PF01974">
    <property type="entry name" value="tRNA_int_endo"/>
    <property type="match status" value="1"/>
</dbReference>
<proteinExistence type="inferred from homology"/>
<evidence type="ECO:0000256" key="1">
    <source>
        <dbReference type="ARBA" id="ARBA00004604"/>
    </source>
</evidence>
<dbReference type="InterPro" id="IPR059049">
    <property type="entry name" value="TSEN34_N"/>
</dbReference>
<evidence type="ECO:0000256" key="7">
    <source>
        <dbReference type="ARBA" id="ARBA00023242"/>
    </source>
</evidence>